<dbReference type="PANTHER" id="PTHR23500">
    <property type="entry name" value="SOLUTE CARRIER FAMILY 2, FACILITATED GLUCOSE TRANSPORTER"/>
    <property type="match status" value="1"/>
</dbReference>
<evidence type="ECO:0000313" key="11">
    <source>
        <dbReference type="EMBL" id="EXB54458.1"/>
    </source>
</evidence>
<dbReference type="GO" id="GO:0016020">
    <property type="term" value="C:membrane"/>
    <property type="evidence" value="ECO:0007669"/>
    <property type="project" value="UniProtKB-SubCell"/>
</dbReference>
<keyword evidence="10" id="KW-0732">Signal</keyword>
<dbReference type="Pfam" id="PF00083">
    <property type="entry name" value="Sugar_tr"/>
    <property type="match status" value="1"/>
</dbReference>
<dbReference type="STRING" id="981085.W9RGI2"/>
<evidence type="ECO:0000256" key="2">
    <source>
        <dbReference type="ARBA" id="ARBA00010992"/>
    </source>
</evidence>
<dbReference type="InterPro" id="IPR036259">
    <property type="entry name" value="MFS_trans_sf"/>
</dbReference>
<feature type="transmembrane region" description="Helical" evidence="9">
    <location>
        <begin position="75"/>
        <end position="98"/>
    </location>
</feature>
<dbReference type="InterPro" id="IPR005828">
    <property type="entry name" value="MFS_sugar_transport-like"/>
</dbReference>
<dbReference type="PRINTS" id="PR00171">
    <property type="entry name" value="SUGRTRNSPORT"/>
</dbReference>
<evidence type="ECO:0000256" key="8">
    <source>
        <dbReference type="ARBA" id="ARBA00023136"/>
    </source>
</evidence>
<organism evidence="11 12">
    <name type="scientific">Morus notabilis</name>
    <dbReference type="NCBI Taxonomy" id="981085"/>
    <lineage>
        <taxon>Eukaryota</taxon>
        <taxon>Viridiplantae</taxon>
        <taxon>Streptophyta</taxon>
        <taxon>Embryophyta</taxon>
        <taxon>Tracheophyta</taxon>
        <taxon>Spermatophyta</taxon>
        <taxon>Magnoliopsida</taxon>
        <taxon>eudicotyledons</taxon>
        <taxon>Gunneridae</taxon>
        <taxon>Pentapetalae</taxon>
        <taxon>rosids</taxon>
        <taxon>fabids</taxon>
        <taxon>Rosales</taxon>
        <taxon>Moraceae</taxon>
        <taxon>Moreae</taxon>
        <taxon>Morus</taxon>
    </lineage>
</organism>
<feature type="transmembrane region" description="Helical" evidence="9">
    <location>
        <begin position="110"/>
        <end position="127"/>
    </location>
</feature>
<evidence type="ECO:0000256" key="10">
    <source>
        <dbReference type="SAM" id="SignalP"/>
    </source>
</evidence>
<keyword evidence="3" id="KW-0813">Transport</keyword>
<evidence type="ECO:0000256" key="3">
    <source>
        <dbReference type="ARBA" id="ARBA00022448"/>
    </source>
</evidence>
<dbReference type="GO" id="GO:0015144">
    <property type="term" value="F:carbohydrate transmembrane transporter activity"/>
    <property type="evidence" value="ECO:0007669"/>
    <property type="project" value="InterPro"/>
</dbReference>
<evidence type="ECO:0000256" key="9">
    <source>
        <dbReference type="SAM" id="Phobius"/>
    </source>
</evidence>
<dbReference type="PANTHER" id="PTHR23500:SF574">
    <property type="entry name" value="SUGAR TRANSPORT PROTEIN 1"/>
    <property type="match status" value="1"/>
</dbReference>
<keyword evidence="5 9" id="KW-0812">Transmembrane</keyword>
<reference evidence="12" key="1">
    <citation type="submission" date="2013-01" db="EMBL/GenBank/DDBJ databases">
        <title>Draft Genome Sequence of a Mulberry Tree, Morus notabilis C.K. Schneid.</title>
        <authorList>
            <person name="He N."/>
            <person name="Zhao S."/>
        </authorList>
    </citation>
    <scope>NUCLEOTIDE SEQUENCE</scope>
</reference>
<dbReference type="InterPro" id="IPR045262">
    <property type="entry name" value="STP/PLT_plant"/>
</dbReference>
<comment type="subcellular location">
    <subcellularLocation>
        <location evidence="1">Membrane</location>
        <topology evidence="1">Multi-pass membrane protein</topology>
    </subcellularLocation>
</comment>
<dbReference type="InterPro" id="IPR003663">
    <property type="entry name" value="Sugar/inositol_transpt"/>
</dbReference>
<keyword evidence="8 9" id="KW-0472">Membrane</keyword>
<dbReference type="Proteomes" id="UP000030645">
    <property type="component" value="Unassembled WGS sequence"/>
</dbReference>
<gene>
    <name evidence="11" type="ORF">L484_019017</name>
</gene>
<dbReference type="Gene3D" id="1.20.1250.20">
    <property type="entry name" value="MFS general substrate transporter like domains"/>
    <property type="match status" value="1"/>
</dbReference>
<accession>W9RGI2</accession>
<name>W9RGI2_9ROSA</name>
<evidence type="ECO:0000256" key="5">
    <source>
        <dbReference type="ARBA" id="ARBA00022692"/>
    </source>
</evidence>
<evidence type="ECO:0000256" key="7">
    <source>
        <dbReference type="ARBA" id="ARBA00022989"/>
    </source>
</evidence>
<keyword evidence="7 9" id="KW-1133">Transmembrane helix</keyword>
<sequence>MIPALVIAIGSLLLLDTPSLMIERGKHDEARSKLRRIRGVDNIDEEFSDLITASEAFKLVKHPWKRLFERKYRPYLSMVVLIPFFQQLTGFNAIMFYGPVLFNASLMSSVITRIVNVGATLVSIYGVDKWGMRFLFLVGGAIVACAIGAKFGIDGKPGDLPEWYAIVVVVFICTYVAGFAWSWGPLG</sequence>
<feature type="transmembrane region" description="Helical" evidence="9">
    <location>
        <begin position="163"/>
        <end position="184"/>
    </location>
</feature>
<dbReference type="SUPFAM" id="SSF103473">
    <property type="entry name" value="MFS general substrate transporter"/>
    <property type="match status" value="1"/>
</dbReference>
<dbReference type="eggNOG" id="KOG0254">
    <property type="taxonomic scope" value="Eukaryota"/>
</dbReference>
<dbReference type="AlphaFoldDB" id="W9RGI2"/>
<evidence type="ECO:0000256" key="6">
    <source>
        <dbReference type="ARBA" id="ARBA00022847"/>
    </source>
</evidence>
<evidence type="ECO:0000313" key="12">
    <source>
        <dbReference type="Proteomes" id="UP000030645"/>
    </source>
</evidence>
<keyword evidence="4" id="KW-0762">Sugar transport</keyword>
<protein>
    <submittedName>
        <fullName evidence="11">Sugar carrier protein C</fullName>
    </submittedName>
</protein>
<evidence type="ECO:0000256" key="4">
    <source>
        <dbReference type="ARBA" id="ARBA00022597"/>
    </source>
</evidence>
<feature type="signal peptide" evidence="10">
    <location>
        <begin position="1"/>
        <end position="21"/>
    </location>
</feature>
<keyword evidence="6" id="KW-0769">Symport</keyword>
<keyword evidence="12" id="KW-1185">Reference proteome</keyword>
<dbReference type="EMBL" id="KE344182">
    <property type="protein sequence ID" value="EXB54458.1"/>
    <property type="molecule type" value="Genomic_DNA"/>
</dbReference>
<feature type="chain" id="PRO_5004929556" evidence="10">
    <location>
        <begin position="22"/>
        <end position="187"/>
    </location>
</feature>
<dbReference type="GO" id="GO:0015293">
    <property type="term" value="F:symporter activity"/>
    <property type="evidence" value="ECO:0007669"/>
    <property type="project" value="UniProtKB-KW"/>
</dbReference>
<evidence type="ECO:0000256" key="1">
    <source>
        <dbReference type="ARBA" id="ARBA00004141"/>
    </source>
</evidence>
<feature type="transmembrane region" description="Helical" evidence="9">
    <location>
        <begin position="133"/>
        <end position="151"/>
    </location>
</feature>
<comment type="similarity">
    <text evidence="2">Belongs to the major facilitator superfamily. Sugar transporter (TC 2.A.1.1) family.</text>
</comment>
<proteinExistence type="inferred from homology"/>